<dbReference type="GO" id="GO:0004674">
    <property type="term" value="F:protein serine/threonine kinase activity"/>
    <property type="evidence" value="ECO:0007669"/>
    <property type="project" value="UniProtKB-KW"/>
</dbReference>
<dbReference type="InterPro" id="IPR011009">
    <property type="entry name" value="Kinase-like_dom_sf"/>
</dbReference>
<dbReference type="Proteomes" id="UP000601435">
    <property type="component" value="Unassembled WGS sequence"/>
</dbReference>
<dbReference type="AlphaFoldDB" id="A0A812YSQ7"/>
<gene>
    <name evidence="7" type="primary">kin-1</name>
    <name evidence="7" type="ORF">SNEC2469_LOCUS23368</name>
</gene>
<evidence type="ECO:0000256" key="1">
    <source>
        <dbReference type="ARBA" id="ARBA00022527"/>
    </source>
</evidence>
<reference evidence="7" key="1">
    <citation type="submission" date="2021-02" db="EMBL/GenBank/DDBJ databases">
        <authorList>
            <person name="Dougan E. K."/>
            <person name="Rhodes N."/>
            <person name="Thang M."/>
            <person name="Chan C."/>
        </authorList>
    </citation>
    <scope>NUCLEOTIDE SEQUENCE</scope>
</reference>
<dbReference type="InterPro" id="IPR008271">
    <property type="entry name" value="Ser/Thr_kinase_AS"/>
</dbReference>
<dbReference type="EMBL" id="CAJNJA010043509">
    <property type="protein sequence ID" value="CAE7794305.1"/>
    <property type="molecule type" value="Genomic_DNA"/>
</dbReference>
<evidence type="ECO:0000313" key="7">
    <source>
        <dbReference type="EMBL" id="CAE7794305.1"/>
    </source>
</evidence>
<dbReference type="Gene3D" id="3.30.200.20">
    <property type="entry name" value="Phosphorylase Kinase, domain 1"/>
    <property type="match status" value="1"/>
</dbReference>
<dbReference type="OrthoDB" id="63267at2759"/>
<dbReference type="SUPFAM" id="SSF56112">
    <property type="entry name" value="Protein kinase-like (PK-like)"/>
    <property type="match status" value="1"/>
</dbReference>
<dbReference type="GO" id="GO:0005524">
    <property type="term" value="F:ATP binding"/>
    <property type="evidence" value="ECO:0007669"/>
    <property type="project" value="UniProtKB-KW"/>
</dbReference>
<dbReference type="Gene3D" id="1.10.510.10">
    <property type="entry name" value="Transferase(Phosphotransferase) domain 1"/>
    <property type="match status" value="1"/>
</dbReference>
<evidence type="ECO:0000256" key="2">
    <source>
        <dbReference type="ARBA" id="ARBA00022679"/>
    </source>
</evidence>
<evidence type="ECO:0000256" key="5">
    <source>
        <dbReference type="ARBA" id="ARBA00022840"/>
    </source>
</evidence>
<keyword evidence="2" id="KW-0808">Transferase</keyword>
<keyword evidence="1" id="KW-0723">Serine/threonine-protein kinase</keyword>
<evidence type="ECO:0000256" key="4">
    <source>
        <dbReference type="ARBA" id="ARBA00022777"/>
    </source>
</evidence>
<comment type="caution">
    <text evidence="7">The sequence shown here is derived from an EMBL/GenBank/DDBJ whole genome shotgun (WGS) entry which is preliminary data.</text>
</comment>
<dbReference type="PROSITE" id="PS00108">
    <property type="entry name" value="PROTEIN_KINASE_ST"/>
    <property type="match status" value="1"/>
</dbReference>
<name>A0A812YSQ7_9DINO</name>
<feature type="domain" description="Protein kinase" evidence="6">
    <location>
        <begin position="1"/>
        <end position="219"/>
    </location>
</feature>
<keyword evidence="3" id="KW-0547">Nucleotide-binding</keyword>
<evidence type="ECO:0000313" key="8">
    <source>
        <dbReference type="Proteomes" id="UP000601435"/>
    </source>
</evidence>
<protein>
    <submittedName>
        <fullName evidence="7">Kin-1 protein</fullName>
    </submittedName>
</protein>
<sequence>MNEKQILRMTNSPFIVRLAATFNEMQYLHFLLEPAMGGDLFTVYSRKPLHGSAPHARFYSACVIRAFQHLHQRHIIYRDMKPENLLLDSNGYCKVTDFGLAKFVIGHTYTTCGTPEYFAPEMVLHVGHNSAVDWWALGVLIYECMTGDTPFAASEPIYIFRQIQAGIQAAYFPRPIGPWADLVKQLCHEAASCEASKVWGGRKNGLMRGCPPSGCHSFV</sequence>
<dbReference type="PROSITE" id="PS50011">
    <property type="entry name" value="PROTEIN_KINASE_DOM"/>
    <property type="match status" value="1"/>
</dbReference>
<dbReference type="InterPro" id="IPR000719">
    <property type="entry name" value="Prot_kinase_dom"/>
</dbReference>
<proteinExistence type="predicted"/>
<keyword evidence="5" id="KW-0067">ATP-binding</keyword>
<dbReference type="PANTHER" id="PTHR24353">
    <property type="entry name" value="CYCLIC NUCLEOTIDE-DEPENDENT PROTEIN KINASE"/>
    <property type="match status" value="1"/>
</dbReference>
<keyword evidence="4" id="KW-0418">Kinase</keyword>
<accession>A0A812YSQ7</accession>
<keyword evidence="8" id="KW-1185">Reference proteome</keyword>
<evidence type="ECO:0000256" key="3">
    <source>
        <dbReference type="ARBA" id="ARBA00022741"/>
    </source>
</evidence>
<dbReference type="SMART" id="SM00220">
    <property type="entry name" value="S_TKc"/>
    <property type="match status" value="1"/>
</dbReference>
<evidence type="ECO:0000259" key="6">
    <source>
        <dbReference type="PROSITE" id="PS50011"/>
    </source>
</evidence>
<dbReference type="Pfam" id="PF00069">
    <property type="entry name" value="Pkinase"/>
    <property type="match status" value="1"/>
</dbReference>
<organism evidence="7 8">
    <name type="scientific">Symbiodinium necroappetens</name>
    <dbReference type="NCBI Taxonomy" id="1628268"/>
    <lineage>
        <taxon>Eukaryota</taxon>
        <taxon>Sar</taxon>
        <taxon>Alveolata</taxon>
        <taxon>Dinophyceae</taxon>
        <taxon>Suessiales</taxon>
        <taxon>Symbiodiniaceae</taxon>
        <taxon>Symbiodinium</taxon>
    </lineage>
</organism>